<dbReference type="GO" id="GO:0046872">
    <property type="term" value="F:metal ion binding"/>
    <property type="evidence" value="ECO:0007669"/>
    <property type="project" value="UniProtKB-KW"/>
</dbReference>
<protein>
    <submittedName>
        <fullName evidence="7">Hydrogenase-4 component A</fullName>
        <ecNumber evidence="7">1.-.-.-</ecNumber>
    </submittedName>
</protein>
<sequence>MNTKLNSFVVADPNKCIGCKACELACAVVHADNDGRTVGTVETPIMPRLFLVKTAEVTMPIQCRHCEDAPCANACPVYAINQVDNKILVNDEACVGCKTCMMACPFGAMDLVPKYRDGQVVTQNVLMSETDDGLVEKEVMLAHKCDLCVTQPNGPACIRVCPEKALELIVPKQVKRKRNAEAAINFIDSVKNFFD</sequence>
<dbReference type="Pfam" id="PF12800">
    <property type="entry name" value="Fer4_4"/>
    <property type="match status" value="1"/>
</dbReference>
<dbReference type="InterPro" id="IPR017896">
    <property type="entry name" value="4Fe4S_Fe-S-bd"/>
</dbReference>
<dbReference type="SUPFAM" id="SSF54862">
    <property type="entry name" value="4Fe-4S ferredoxins"/>
    <property type="match status" value="1"/>
</dbReference>
<dbReference type="InterPro" id="IPR050294">
    <property type="entry name" value="RnfB_subfamily"/>
</dbReference>
<dbReference type="CDD" id="cd10554">
    <property type="entry name" value="HycB_like"/>
    <property type="match status" value="1"/>
</dbReference>
<dbReference type="PANTHER" id="PTHR42859:SF17">
    <property type="entry name" value="ELECTRON TRANSPORT PROTEIN HYDN-RELATED"/>
    <property type="match status" value="1"/>
</dbReference>
<dbReference type="OrthoDB" id="9810688at2"/>
<evidence type="ECO:0000313" key="7">
    <source>
        <dbReference type="EMBL" id="KZL90723.1"/>
    </source>
</evidence>
<keyword evidence="7" id="KW-0560">Oxidoreductase</keyword>
<dbReference type="PANTHER" id="PTHR42859">
    <property type="entry name" value="OXIDOREDUCTASE"/>
    <property type="match status" value="1"/>
</dbReference>
<evidence type="ECO:0000313" key="8">
    <source>
        <dbReference type="Proteomes" id="UP000076603"/>
    </source>
</evidence>
<evidence type="ECO:0000256" key="2">
    <source>
        <dbReference type="ARBA" id="ARBA00022723"/>
    </source>
</evidence>
<dbReference type="AlphaFoldDB" id="A0A162S3E5"/>
<dbReference type="EMBL" id="LWAE01000004">
    <property type="protein sequence ID" value="KZL90723.1"/>
    <property type="molecule type" value="Genomic_DNA"/>
</dbReference>
<dbReference type="PROSITE" id="PS00198">
    <property type="entry name" value="4FE4S_FER_1"/>
    <property type="match status" value="1"/>
</dbReference>
<dbReference type="EC" id="1.-.-.-" evidence="7"/>
<dbReference type="GO" id="GO:0016491">
    <property type="term" value="F:oxidoreductase activity"/>
    <property type="evidence" value="ECO:0007669"/>
    <property type="project" value="UniProtKB-KW"/>
</dbReference>
<keyword evidence="3" id="KW-0677">Repeat</keyword>
<comment type="caution">
    <text evidence="7">The sequence shown here is derived from an EMBL/GenBank/DDBJ whole genome shotgun (WGS) entry which is preliminary data.</text>
</comment>
<dbReference type="Proteomes" id="UP000076603">
    <property type="component" value="Unassembled WGS sequence"/>
</dbReference>
<keyword evidence="5" id="KW-0411">Iron-sulfur</keyword>
<reference evidence="7 8" key="1">
    <citation type="submission" date="2016-04" db="EMBL/GenBank/DDBJ databases">
        <title>Genome sequence of Clostridium magnum DSM 2767.</title>
        <authorList>
            <person name="Poehlein A."/>
            <person name="Uhlig R."/>
            <person name="Fischer R."/>
            <person name="Bahl H."/>
            <person name="Daniel R."/>
        </authorList>
    </citation>
    <scope>NUCLEOTIDE SEQUENCE [LARGE SCALE GENOMIC DNA]</scope>
    <source>
        <strain evidence="7 8">DSM 2767</strain>
    </source>
</reference>
<feature type="domain" description="4Fe-4S ferredoxin-type" evidence="6">
    <location>
        <begin position="7"/>
        <end position="36"/>
    </location>
</feature>
<dbReference type="Pfam" id="PF13247">
    <property type="entry name" value="Fer4_11"/>
    <property type="match status" value="1"/>
</dbReference>
<dbReference type="PATRIC" id="fig|1121326.3.peg.3668"/>
<dbReference type="PROSITE" id="PS51379">
    <property type="entry name" value="4FE4S_FER_2"/>
    <property type="match status" value="2"/>
</dbReference>
<dbReference type="RefSeq" id="WP_066625378.1">
    <property type="nucleotide sequence ID" value="NZ_FQXL01000028.1"/>
</dbReference>
<proteinExistence type="predicted"/>
<evidence type="ECO:0000259" key="6">
    <source>
        <dbReference type="PROSITE" id="PS51379"/>
    </source>
</evidence>
<name>A0A162S3E5_9CLOT</name>
<dbReference type="InterPro" id="IPR017900">
    <property type="entry name" value="4Fe4S_Fe_S_CS"/>
</dbReference>
<feature type="domain" description="4Fe-4S ferredoxin-type" evidence="6">
    <location>
        <begin position="85"/>
        <end position="114"/>
    </location>
</feature>
<keyword evidence="1" id="KW-0004">4Fe-4S</keyword>
<dbReference type="STRING" id="1121326.CLMAG_36250"/>
<organism evidence="7 8">
    <name type="scientific">Clostridium magnum DSM 2767</name>
    <dbReference type="NCBI Taxonomy" id="1121326"/>
    <lineage>
        <taxon>Bacteria</taxon>
        <taxon>Bacillati</taxon>
        <taxon>Bacillota</taxon>
        <taxon>Clostridia</taxon>
        <taxon>Eubacteriales</taxon>
        <taxon>Clostridiaceae</taxon>
        <taxon>Clostridium</taxon>
    </lineage>
</organism>
<evidence type="ECO:0000256" key="3">
    <source>
        <dbReference type="ARBA" id="ARBA00022737"/>
    </source>
</evidence>
<evidence type="ECO:0000256" key="1">
    <source>
        <dbReference type="ARBA" id="ARBA00022485"/>
    </source>
</evidence>
<accession>A0A162S3E5</accession>
<evidence type="ECO:0000256" key="4">
    <source>
        <dbReference type="ARBA" id="ARBA00023004"/>
    </source>
</evidence>
<gene>
    <name evidence="7" type="primary">hyfA_2</name>
    <name evidence="7" type="ORF">CLMAG_36250</name>
</gene>
<dbReference type="GO" id="GO:0051539">
    <property type="term" value="F:4 iron, 4 sulfur cluster binding"/>
    <property type="evidence" value="ECO:0007669"/>
    <property type="project" value="UniProtKB-KW"/>
</dbReference>
<keyword evidence="4" id="KW-0408">Iron</keyword>
<keyword evidence="2" id="KW-0479">Metal-binding</keyword>
<dbReference type="Gene3D" id="3.30.70.20">
    <property type="match status" value="2"/>
</dbReference>
<evidence type="ECO:0000256" key="5">
    <source>
        <dbReference type="ARBA" id="ARBA00023014"/>
    </source>
</evidence>
<keyword evidence="8" id="KW-1185">Reference proteome</keyword>